<comment type="caution">
    <text evidence="1">The sequence shown here is derived from an EMBL/GenBank/DDBJ whole genome shotgun (WGS) entry which is preliminary data.</text>
</comment>
<dbReference type="AlphaFoldDB" id="A0A645BUE4"/>
<proteinExistence type="predicted"/>
<gene>
    <name evidence="1" type="ORF">SDC9_115810</name>
</gene>
<sequence>MIRNTDQVMTRTDDIGKEQAEYNAKYHGRHGAKVNGDFFQMLLKEKQRPVH</sequence>
<protein>
    <submittedName>
        <fullName evidence="1">Uncharacterized protein</fullName>
    </submittedName>
</protein>
<reference evidence="1" key="1">
    <citation type="submission" date="2019-08" db="EMBL/GenBank/DDBJ databases">
        <authorList>
            <person name="Kucharzyk K."/>
            <person name="Murdoch R.W."/>
            <person name="Higgins S."/>
            <person name="Loffler F."/>
        </authorList>
    </citation>
    <scope>NUCLEOTIDE SEQUENCE</scope>
</reference>
<evidence type="ECO:0000313" key="1">
    <source>
        <dbReference type="EMBL" id="MPM68875.1"/>
    </source>
</evidence>
<dbReference type="EMBL" id="VSSQ01022512">
    <property type="protein sequence ID" value="MPM68875.1"/>
    <property type="molecule type" value="Genomic_DNA"/>
</dbReference>
<name>A0A645BUE4_9ZZZZ</name>
<accession>A0A645BUE4</accession>
<organism evidence="1">
    <name type="scientific">bioreactor metagenome</name>
    <dbReference type="NCBI Taxonomy" id="1076179"/>
    <lineage>
        <taxon>unclassified sequences</taxon>
        <taxon>metagenomes</taxon>
        <taxon>ecological metagenomes</taxon>
    </lineage>
</organism>